<feature type="compositionally biased region" description="Gly residues" evidence="5">
    <location>
        <begin position="376"/>
        <end position="397"/>
    </location>
</feature>
<name>A0A1B9FUS3_9TREE</name>
<feature type="region of interest" description="Disordered" evidence="5">
    <location>
        <begin position="165"/>
        <end position="188"/>
    </location>
</feature>
<evidence type="ECO:0000256" key="4">
    <source>
        <dbReference type="ARBA" id="ARBA00023242"/>
    </source>
</evidence>
<accession>A0A1B9FUS3</accession>
<evidence type="ECO:0000256" key="3">
    <source>
        <dbReference type="ARBA" id="ARBA00023161"/>
    </source>
</evidence>
<evidence type="ECO:0000313" key="8">
    <source>
        <dbReference type="EMBL" id="WVW86967.1"/>
    </source>
</evidence>
<feature type="compositionally biased region" description="Low complexity" evidence="5">
    <location>
        <begin position="176"/>
        <end position="188"/>
    </location>
</feature>
<dbReference type="GO" id="GO:0003729">
    <property type="term" value="F:mRNA binding"/>
    <property type="evidence" value="ECO:0007669"/>
    <property type="project" value="TreeGrafter"/>
</dbReference>
<dbReference type="VEuPathDB" id="FungiDB:I302_08165"/>
<dbReference type="Proteomes" id="UP000092730">
    <property type="component" value="Chromosome 8"/>
</dbReference>
<feature type="compositionally biased region" description="Basic residues" evidence="5">
    <location>
        <begin position="248"/>
        <end position="257"/>
    </location>
</feature>
<dbReference type="EMBL" id="KI894025">
    <property type="protein sequence ID" value="OCF22515.1"/>
    <property type="molecule type" value="Genomic_DNA"/>
</dbReference>
<organism evidence="7">
    <name type="scientific">Kwoniella bestiolae CBS 10118</name>
    <dbReference type="NCBI Taxonomy" id="1296100"/>
    <lineage>
        <taxon>Eukaryota</taxon>
        <taxon>Fungi</taxon>
        <taxon>Dikarya</taxon>
        <taxon>Basidiomycota</taxon>
        <taxon>Agaricomycotina</taxon>
        <taxon>Tremellomycetes</taxon>
        <taxon>Tremellales</taxon>
        <taxon>Cryptococcaceae</taxon>
        <taxon>Kwoniella</taxon>
    </lineage>
</organism>
<feature type="compositionally biased region" description="Low complexity" evidence="5">
    <location>
        <begin position="334"/>
        <end position="346"/>
    </location>
</feature>
<dbReference type="AlphaFoldDB" id="A0A1B9FUS3"/>
<dbReference type="Pfam" id="PF03467">
    <property type="entry name" value="Smg4_UPF3"/>
    <property type="match status" value="1"/>
</dbReference>
<dbReference type="PANTHER" id="PTHR13112">
    <property type="entry name" value="UPF3 REGULATOR OF NONSENSE TRANSCRIPTS-LIKE PROTEIN"/>
    <property type="match status" value="1"/>
</dbReference>
<dbReference type="RefSeq" id="XP_019043585.1">
    <property type="nucleotide sequence ID" value="XM_019194749.1"/>
</dbReference>
<keyword evidence="4" id="KW-0539">Nucleus</keyword>
<evidence type="ECO:0000256" key="5">
    <source>
        <dbReference type="SAM" id="MobiDB-lite"/>
    </source>
</evidence>
<comment type="similarity">
    <text evidence="2">Belongs to the RENT3 family.</text>
</comment>
<comment type="subcellular location">
    <subcellularLocation>
        <location evidence="1">Nucleus</location>
    </subcellularLocation>
</comment>
<evidence type="ECO:0000256" key="2">
    <source>
        <dbReference type="ARBA" id="ARBA00005991"/>
    </source>
</evidence>
<dbReference type="CDD" id="cd12455">
    <property type="entry name" value="RRM_like_Smg4_UPF3"/>
    <property type="match status" value="1"/>
</dbReference>
<reference evidence="7" key="3">
    <citation type="submission" date="2014-01" db="EMBL/GenBank/DDBJ databases">
        <title>Evolution of pathogenesis and genome organization in the Tremellales.</title>
        <authorList>
            <person name="Cuomo C."/>
            <person name="Litvintseva A."/>
            <person name="Heitman J."/>
            <person name="Chen Y."/>
            <person name="Sun S."/>
            <person name="Springer D."/>
            <person name="Dromer F."/>
            <person name="Young S."/>
            <person name="Zeng Q."/>
            <person name="Chapman S."/>
            <person name="Gujja S."/>
            <person name="Saif S."/>
            <person name="Birren B."/>
        </authorList>
    </citation>
    <scope>NUCLEOTIDE SEQUENCE</scope>
    <source>
        <strain evidence="7">CBS 10118</strain>
    </source>
</reference>
<reference evidence="8" key="2">
    <citation type="submission" date="2013-07" db="EMBL/GenBank/DDBJ databases">
        <authorList>
            <consortium name="The Broad Institute Genome Sequencing Platform"/>
            <person name="Cuomo C."/>
            <person name="Litvintseva A."/>
            <person name="Chen Y."/>
            <person name="Heitman J."/>
            <person name="Sun S."/>
            <person name="Springer D."/>
            <person name="Dromer F."/>
            <person name="Young S.K."/>
            <person name="Zeng Q."/>
            <person name="Gargeya S."/>
            <person name="Fitzgerald M."/>
            <person name="Abouelleil A."/>
            <person name="Alvarado L."/>
            <person name="Berlin A.M."/>
            <person name="Chapman S.B."/>
            <person name="Dewar J."/>
            <person name="Goldberg J."/>
            <person name="Griggs A."/>
            <person name="Gujja S."/>
            <person name="Hansen M."/>
            <person name="Howarth C."/>
            <person name="Imamovic A."/>
            <person name="Larimer J."/>
            <person name="McCowan C."/>
            <person name="Murphy C."/>
            <person name="Pearson M."/>
            <person name="Priest M."/>
            <person name="Roberts A."/>
            <person name="Saif S."/>
            <person name="Shea T."/>
            <person name="Sykes S."/>
            <person name="Wortman J."/>
            <person name="Nusbaum C."/>
            <person name="Birren B."/>
        </authorList>
    </citation>
    <scope>NUCLEOTIDE SEQUENCE</scope>
    <source>
        <strain evidence="8">CBS 10118</strain>
    </source>
</reference>
<evidence type="ECO:0000256" key="1">
    <source>
        <dbReference type="ARBA" id="ARBA00004123"/>
    </source>
</evidence>
<dbReference type="GO" id="GO:0005737">
    <property type="term" value="C:cytoplasm"/>
    <property type="evidence" value="ECO:0007669"/>
    <property type="project" value="TreeGrafter"/>
</dbReference>
<dbReference type="STRING" id="1296100.A0A1B9FUS3"/>
<dbReference type="InterPro" id="IPR039722">
    <property type="entry name" value="Upf3"/>
</dbReference>
<keyword evidence="3" id="KW-0866">Nonsense-mediated mRNA decay</keyword>
<reference evidence="8" key="4">
    <citation type="submission" date="2024-02" db="EMBL/GenBank/DDBJ databases">
        <title>Comparative genomics of Cryptococcus and Kwoniella reveals pathogenesis evolution and contrasting modes of karyotype evolution via chromosome fusion or intercentromeric recombination.</title>
        <authorList>
            <person name="Coelho M.A."/>
            <person name="David-Palma M."/>
            <person name="Shea T."/>
            <person name="Bowers K."/>
            <person name="McGinley-Smith S."/>
            <person name="Mohammad A.W."/>
            <person name="Gnirke A."/>
            <person name="Yurkov A.M."/>
            <person name="Nowrousian M."/>
            <person name="Sun S."/>
            <person name="Cuomo C.A."/>
            <person name="Heitman J."/>
        </authorList>
    </citation>
    <scope>NUCLEOTIDE SEQUENCE</scope>
    <source>
        <strain evidence="8">CBS 10118</strain>
    </source>
</reference>
<dbReference type="InterPro" id="IPR005120">
    <property type="entry name" value="UPF3_dom"/>
</dbReference>
<dbReference type="Gene3D" id="3.30.70.330">
    <property type="match status" value="1"/>
</dbReference>
<sequence length="413" mass="42512">MVAQASSSSATPRNKLVIRRLPPTLPEELFWNSVSTWINDKTCLWKRYIKGKVGDGGYDSHPVHSRAYVLMATPEALVEFVRGFDGHVFKAKTGAEYQAVVEFAPVQKTPYKAKVKVDSRQGTIDEDPDYLSYLESLKAEPVKPILEVSAQQVQPTTTPLLEHLRAQGKNKKSKSSSKSAASSSSANESARRAAALASVTAAATKRAAQAGSGPVMVAGKGREVHIASPIPESGTPTPQGQVDGENKKKGRNRKKGKKDGESGEKPAGQPAQGQAAPKNQVVGGRATPSQGPKQDGGRSIPSSAARNADGNAGLKPERQNKGGRGGGGPGVGAGKAAEGNPRAGESAGRGGGGGRGRGKERSGKTQVMEILARNSAGGGVPARGGRGGSAPGSGRGGSVQPDAGASRARIDVP</sequence>
<dbReference type="GO" id="GO:0000184">
    <property type="term" value="P:nuclear-transcribed mRNA catabolic process, nonsense-mediated decay"/>
    <property type="evidence" value="ECO:0007669"/>
    <property type="project" value="UniProtKB-KW"/>
</dbReference>
<keyword evidence="9" id="KW-1185">Reference proteome</keyword>
<reference evidence="7" key="1">
    <citation type="submission" date="2013-07" db="EMBL/GenBank/DDBJ databases">
        <title>The Genome Sequence of Cryptococcus bestiolae CBS10118.</title>
        <authorList>
            <consortium name="The Broad Institute Genome Sequencing Platform"/>
            <person name="Cuomo C."/>
            <person name="Litvintseva A."/>
            <person name="Chen Y."/>
            <person name="Heitman J."/>
            <person name="Sun S."/>
            <person name="Springer D."/>
            <person name="Dromer F."/>
            <person name="Young S.K."/>
            <person name="Zeng Q."/>
            <person name="Gargeya S."/>
            <person name="Fitzgerald M."/>
            <person name="Abouelleil A."/>
            <person name="Alvarado L."/>
            <person name="Berlin A.M."/>
            <person name="Chapman S.B."/>
            <person name="Dewar J."/>
            <person name="Goldberg J."/>
            <person name="Griggs A."/>
            <person name="Gujja S."/>
            <person name="Hansen M."/>
            <person name="Howarth C."/>
            <person name="Imamovic A."/>
            <person name="Larimer J."/>
            <person name="McCowan C."/>
            <person name="Murphy C."/>
            <person name="Pearson M."/>
            <person name="Priest M."/>
            <person name="Roberts A."/>
            <person name="Saif S."/>
            <person name="Shea T."/>
            <person name="Sykes S."/>
            <person name="Wortman J."/>
            <person name="Nusbaum C."/>
            <person name="Birren B."/>
        </authorList>
    </citation>
    <scope>NUCLEOTIDE SEQUENCE [LARGE SCALE GENOMIC DNA]</scope>
    <source>
        <strain evidence="7">CBS 10118</strain>
    </source>
</reference>
<evidence type="ECO:0000259" key="6">
    <source>
        <dbReference type="Pfam" id="PF03467"/>
    </source>
</evidence>
<dbReference type="GeneID" id="30212564"/>
<evidence type="ECO:0000313" key="9">
    <source>
        <dbReference type="Proteomes" id="UP000092730"/>
    </source>
</evidence>
<dbReference type="PANTHER" id="PTHR13112:SF0">
    <property type="entry name" value="FI21285P1"/>
    <property type="match status" value="1"/>
</dbReference>
<dbReference type="InterPro" id="IPR035979">
    <property type="entry name" value="RBD_domain_sf"/>
</dbReference>
<feature type="compositionally biased region" description="Low complexity" evidence="5">
    <location>
        <begin position="265"/>
        <end position="277"/>
    </location>
</feature>
<evidence type="ECO:0000313" key="7">
    <source>
        <dbReference type="EMBL" id="OCF22515.1"/>
    </source>
</evidence>
<feature type="domain" description="UPF3" evidence="6">
    <location>
        <begin position="13"/>
        <end position="167"/>
    </location>
</feature>
<feature type="compositionally biased region" description="Basic residues" evidence="5">
    <location>
        <begin position="166"/>
        <end position="175"/>
    </location>
</feature>
<feature type="region of interest" description="Disordered" evidence="5">
    <location>
        <begin position="227"/>
        <end position="413"/>
    </location>
</feature>
<proteinExistence type="inferred from homology"/>
<dbReference type="OrthoDB" id="2564881at2759"/>
<feature type="compositionally biased region" description="Gly residues" evidence="5">
    <location>
        <begin position="322"/>
        <end position="333"/>
    </location>
</feature>
<dbReference type="EMBL" id="CP144548">
    <property type="protein sequence ID" value="WVW86967.1"/>
    <property type="molecule type" value="Genomic_DNA"/>
</dbReference>
<dbReference type="SUPFAM" id="SSF54928">
    <property type="entry name" value="RNA-binding domain, RBD"/>
    <property type="match status" value="1"/>
</dbReference>
<protein>
    <recommendedName>
        <fullName evidence="6">UPF3 domain-containing protein</fullName>
    </recommendedName>
</protein>
<dbReference type="KEGG" id="kbi:30212564"/>
<dbReference type="InterPro" id="IPR012677">
    <property type="entry name" value="Nucleotide-bd_a/b_plait_sf"/>
</dbReference>
<gene>
    <name evidence="7" type="ORF">I302_08165</name>
    <name evidence="8" type="ORF">I302_109023</name>
</gene>
<dbReference type="GO" id="GO:0045727">
    <property type="term" value="P:positive regulation of translation"/>
    <property type="evidence" value="ECO:0007669"/>
    <property type="project" value="TreeGrafter"/>
</dbReference>
<dbReference type="GO" id="GO:0005730">
    <property type="term" value="C:nucleolus"/>
    <property type="evidence" value="ECO:0007669"/>
    <property type="project" value="TreeGrafter"/>
</dbReference>